<protein>
    <submittedName>
        <fullName evidence="1">Uncharacterized protein</fullName>
    </submittedName>
</protein>
<reference evidence="2" key="1">
    <citation type="journal article" date="2016" name="Nature">
        <title>Genome evolution in the allotetraploid frog Xenopus laevis.</title>
        <authorList>
            <person name="Session A.M."/>
            <person name="Uno Y."/>
            <person name="Kwon T."/>
            <person name="Chapman J.A."/>
            <person name="Toyoda A."/>
            <person name="Takahashi S."/>
            <person name="Fukui A."/>
            <person name="Hikosaka A."/>
            <person name="Suzuki A."/>
            <person name="Kondo M."/>
            <person name="van Heeringen S.J."/>
            <person name="Quigley I."/>
            <person name="Heinz S."/>
            <person name="Ogino H."/>
            <person name="Ochi H."/>
            <person name="Hellsten U."/>
            <person name="Lyons J.B."/>
            <person name="Simakov O."/>
            <person name="Putnam N."/>
            <person name="Stites J."/>
            <person name="Kuroki Y."/>
            <person name="Tanaka T."/>
            <person name="Michiue T."/>
            <person name="Watanabe M."/>
            <person name="Bogdanovic O."/>
            <person name="Lister R."/>
            <person name="Georgiou G."/>
            <person name="Paranjpe S.S."/>
            <person name="van Kruijsbergen I."/>
            <person name="Shu S."/>
            <person name="Carlson J."/>
            <person name="Kinoshita T."/>
            <person name="Ohta Y."/>
            <person name="Mawaribuchi S."/>
            <person name="Jenkins J."/>
            <person name="Grimwood J."/>
            <person name="Schmutz J."/>
            <person name="Mitros T."/>
            <person name="Mozaffari S.V."/>
            <person name="Suzuki Y."/>
            <person name="Haramoto Y."/>
            <person name="Yamamoto T.S."/>
            <person name="Takagi C."/>
            <person name="Heald R."/>
            <person name="Miller K."/>
            <person name="Haudenschild C."/>
            <person name="Kitzman J."/>
            <person name="Nakayama T."/>
            <person name="Izutsu Y."/>
            <person name="Robert J."/>
            <person name="Fortriede J."/>
            <person name="Burns K."/>
            <person name="Lotay V."/>
            <person name="Karimi K."/>
            <person name="Yasuoka Y."/>
            <person name="Dichmann D.S."/>
            <person name="Flajnik M.F."/>
            <person name="Houston D.W."/>
            <person name="Shendure J."/>
            <person name="DuPasquier L."/>
            <person name="Vize P.D."/>
            <person name="Zorn A.M."/>
            <person name="Ito M."/>
            <person name="Marcotte E.M."/>
            <person name="Wallingford J.B."/>
            <person name="Ito Y."/>
            <person name="Asashima M."/>
            <person name="Ueno N."/>
            <person name="Matsuda Y."/>
            <person name="Veenstra G.J."/>
            <person name="Fujiyama A."/>
            <person name="Harland R.M."/>
            <person name="Taira M."/>
            <person name="Rokhsar D.S."/>
        </authorList>
    </citation>
    <scope>NUCLEOTIDE SEQUENCE [LARGE SCALE GENOMIC DNA]</scope>
    <source>
        <strain evidence="2">J</strain>
    </source>
</reference>
<organism evidence="1 2">
    <name type="scientific">Xenopus laevis</name>
    <name type="common">African clawed frog</name>
    <dbReference type="NCBI Taxonomy" id="8355"/>
    <lineage>
        <taxon>Eukaryota</taxon>
        <taxon>Metazoa</taxon>
        <taxon>Chordata</taxon>
        <taxon>Craniata</taxon>
        <taxon>Vertebrata</taxon>
        <taxon>Euteleostomi</taxon>
        <taxon>Amphibia</taxon>
        <taxon>Batrachia</taxon>
        <taxon>Anura</taxon>
        <taxon>Pipoidea</taxon>
        <taxon>Pipidae</taxon>
        <taxon>Xenopodinae</taxon>
        <taxon>Xenopus</taxon>
        <taxon>Xenopus</taxon>
    </lineage>
</organism>
<gene>
    <name evidence="1" type="ORF">XELAEV_18034715mg</name>
</gene>
<dbReference type="AlphaFoldDB" id="A0A974CEH1"/>
<evidence type="ECO:0000313" key="2">
    <source>
        <dbReference type="Proteomes" id="UP000694892"/>
    </source>
</evidence>
<evidence type="ECO:0000313" key="1">
    <source>
        <dbReference type="EMBL" id="OCT71737.1"/>
    </source>
</evidence>
<proteinExistence type="predicted"/>
<sequence length="83" mass="9627">MVKSRISQHRFSINLGNATIPVSKHFLEKGHTSDQLKKMVLESVPTGGNRELKLKKREVLWINRLKSLYPSGLNKDYDLYLFL</sequence>
<accession>A0A974CEH1</accession>
<dbReference type="EMBL" id="CM004478">
    <property type="protein sequence ID" value="OCT71737.1"/>
    <property type="molecule type" value="Genomic_DNA"/>
</dbReference>
<name>A0A974CEH1_XENLA</name>
<dbReference type="Proteomes" id="UP000694892">
    <property type="component" value="Chromosome 7L"/>
</dbReference>